<dbReference type="Pfam" id="PF00909">
    <property type="entry name" value="Ammonium_transp"/>
    <property type="match status" value="1"/>
</dbReference>
<keyword evidence="6 8" id="KW-0472">Membrane</keyword>
<dbReference type="NCBIfam" id="TIGR00836">
    <property type="entry name" value="amt"/>
    <property type="match status" value="1"/>
</dbReference>
<dbReference type="Proteomes" id="UP000298653">
    <property type="component" value="Chromosome"/>
</dbReference>
<dbReference type="InterPro" id="IPR024041">
    <property type="entry name" value="NH4_transpt_AmtB-like_dom"/>
</dbReference>
<dbReference type="AlphaFoldDB" id="A0A4P8IE46"/>
<dbReference type="RefSeq" id="WP_137327646.1">
    <property type="nucleotide sequence ID" value="NZ_CP040058.1"/>
</dbReference>
<evidence type="ECO:0000256" key="5">
    <source>
        <dbReference type="ARBA" id="ARBA00022989"/>
    </source>
</evidence>
<feature type="transmembrane region" description="Helical" evidence="8">
    <location>
        <begin position="229"/>
        <end position="253"/>
    </location>
</feature>
<dbReference type="Gene3D" id="1.10.3430.10">
    <property type="entry name" value="Ammonium transporter AmtB like domains"/>
    <property type="match status" value="1"/>
</dbReference>
<dbReference type="GO" id="GO:0005886">
    <property type="term" value="C:plasma membrane"/>
    <property type="evidence" value="ECO:0007669"/>
    <property type="project" value="UniProtKB-SubCell"/>
</dbReference>
<dbReference type="OrthoDB" id="9814202at2"/>
<keyword evidence="4 8" id="KW-0812">Transmembrane</keyword>
<comment type="similarity">
    <text evidence="2 8">Belongs to the ammonia transporter channel (TC 1.A.11.2) family.</text>
</comment>
<evidence type="ECO:0000313" key="11">
    <source>
        <dbReference type="Proteomes" id="UP000298653"/>
    </source>
</evidence>
<proteinExistence type="inferred from homology"/>
<feature type="domain" description="Ammonium transporter AmtB-like" evidence="9">
    <location>
        <begin position="10"/>
        <end position="403"/>
    </location>
</feature>
<evidence type="ECO:0000313" key="10">
    <source>
        <dbReference type="EMBL" id="QCP34063.1"/>
    </source>
</evidence>
<feature type="transmembrane region" description="Helical" evidence="8">
    <location>
        <begin position="95"/>
        <end position="113"/>
    </location>
</feature>
<name>A0A4P8IE46_9FIRM</name>
<accession>A0A4P8IE46</accession>
<evidence type="ECO:0000256" key="6">
    <source>
        <dbReference type="ARBA" id="ARBA00023136"/>
    </source>
</evidence>
<keyword evidence="3 8" id="KW-0813">Transport</keyword>
<reference evidence="10 11" key="1">
    <citation type="submission" date="2019-05" db="EMBL/GenBank/DDBJ databases">
        <title>Complete genome sequencing of Anaerostipes rhamnosivorans.</title>
        <authorList>
            <person name="Bui T.P.N."/>
            <person name="de Vos W.M."/>
        </authorList>
    </citation>
    <scope>NUCLEOTIDE SEQUENCE [LARGE SCALE GENOMIC DNA]</scope>
    <source>
        <strain evidence="10 11">1y2</strain>
    </source>
</reference>
<comment type="subcellular location">
    <subcellularLocation>
        <location evidence="8">Cell membrane</location>
        <topology evidence="8">Multi-pass membrane protein</topology>
    </subcellularLocation>
    <subcellularLocation>
        <location evidence="1">Membrane</location>
        <topology evidence="1">Multi-pass membrane protein</topology>
    </subcellularLocation>
</comment>
<feature type="transmembrane region" description="Helical" evidence="8">
    <location>
        <begin position="355"/>
        <end position="373"/>
    </location>
</feature>
<feature type="transmembrane region" description="Helical" evidence="8">
    <location>
        <begin position="6"/>
        <end position="29"/>
    </location>
</feature>
<feature type="transmembrane region" description="Helical" evidence="8">
    <location>
        <begin position="158"/>
        <end position="179"/>
    </location>
</feature>
<feature type="transmembrane region" description="Helical" evidence="8">
    <location>
        <begin position="283"/>
        <end position="304"/>
    </location>
</feature>
<feature type="transmembrane region" description="Helical" evidence="8">
    <location>
        <begin position="125"/>
        <end position="146"/>
    </location>
</feature>
<dbReference type="SUPFAM" id="SSF111352">
    <property type="entry name" value="Ammonium transporter"/>
    <property type="match status" value="1"/>
</dbReference>
<dbReference type="InterPro" id="IPR029020">
    <property type="entry name" value="Ammonium/urea_transptr"/>
</dbReference>
<evidence type="ECO:0000256" key="4">
    <source>
        <dbReference type="ARBA" id="ARBA00022692"/>
    </source>
</evidence>
<evidence type="ECO:0000256" key="3">
    <source>
        <dbReference type="ARBA" id="ARBA00022448"/>
    </source>
</evidence>
<feature type="transmembrane region" description="Helical" evidence="8">
    <location>
        <begin position="50"/>
        <end position="68"/>
    </location>
</feature>
<evidence type="ECO:0000256" key="1">
    <source>
        <dbReference type="ARBA" id="ARBA00004141"/>
    </source>
</evidence>
<dbReference type="PANTHER" id="PTHR11730">
    <property type="entry name" value="AMMONIUM TRANSPORTER"/>
    <property type="match status" value="1"/>
</dbReference>
<feature type="transmembrane region" description="Helical" evidence="8">
    <location>
        <begin position="200"/>
        <end position="217"/>
    </location>
</feature>
<keyword evidence="11" id="KW-1185">Reference proteome</keyword>
<dbReference type="GO" id="GO:0097272">
    <property type="term" value="P:ammonium homeostasis"/>
    <property type="evidence" value="ECO:0007669"/>
    <property type="project" value="TreeGrafter"/>
</dbReference>
<protein>
    <recommendedName>
        <fullName evidence="8">Ammonium transporter</fullName>
    </recommendedName>
</protein>
<keyword evidence="7 8" id="KW-0924">Ammonia transport</keyword>
<organism evidence="10 11">
    <name type="scientific">Anaerostipes rhamnosivorans</name>
    <dbReference type="NCBI Taxonomy" id="1229621"/>
    <lineage>
        <taxon>Bacteria</taxon>
        <taxon>Bacillati</taxon>
        <taxon>Bacillota</taxon>
        <taxon>Clostridia</taxon>
        <taxon>Lachnospirales</taxon>
        <taxon>Lachnospiraceae</taxon>
        <taxon>Anaerostipes</taxon>
    </lineage>
</organism>
<sequence length="412" mass="43308">MSVQQLLNIVWTCIAAFLVFFMQAGFAMVETGFTRAKNSSNIIMKNLMDFVLGTLCFFVIGFALMFGGDNPIIGTTGFFNPTSIDLQQFKDLTPGVFMIFQTVFCATAATIVSGAMAERTKFSSYLVYSALISLVIYPITGHWIWGGGWLSNLGFHDFAGSTAVHSVGGWLALVGAATVGPRIGKYKADGTPRAIPAHNIALGALGVFILWFCWFGFNCGSTTAATDTLGSIAMTTNLAAAASTLVALVITWVRYGKPDVSMTLNGSLAGLVGITAGCDVVSNYGAIAIGAICGVVVVAMIEFLDKKAKIDDPVGACGVHLACGVIGTLLTAFFATGSALKLMDITRGAFIKAQFIGVLAVAAYCVIGGLVIFQGLKHTIGLRASEEEEIAGMDISEHGISGYADFPLKSDH</sequence>
<evidence type="ECO:0000256" key="2">
    <source>
        <dbReference type="ARBA" id="ARBA00005887"/>
    </source>
</evidence>
<evidence type="ECO:0000256" key="7">
    <source>
        <dbReference type="ARBA" id="ARBA00023177"/>
    </source>
</evidence>
<keyword evidence="5 8" id="KW-1133">Transmembrane helix</keyword>
<dbReference type="InterPro" id="IPR001905">
    <property type="entry name" value="Ammonium_transpt"/>
</dbReference>
<dbReference type="KEGG" id="arf:AR1Y2_0609"/>
<evidence type="ECO:0000259" key="9">
    <source>
        <dbReference type="Pfam" id="PF00909"/>
    </source>
</evidence>
<dbReference type="EMBL" id="CP040058">
    <property type="protein sequence ID" value="QCP34063.1"/>
    <property type="molecule type" value="Genomic_DNA"/>
</dbReference>
<dbReference type="PANTHER" id="PTHR11730:SF89">
    <property type="entry name" value="AMMONIUM TRANSPORTER SLL0108-RELATED"/>
    <property type="match status" value="1"/>
</dbReference>
<dbReference type="GO" id="GO:0008519">
    <property type="term" value="F:ammonium channel activity"/>
    <property type="evidence" value="ECO:0007669"/>
    <property type="project" value="InterPro"/>
</dbReference>
<gene>
    <name evidence="10" type="ORF">AR1Y2_0609</name>
</gene>
<feature type="transmembrane region" description="Helical" evidence="8">
    <location>
        <begin position="316"/>
        <end position="335"/>
    </location>
</feature>
<evidence type="ECO:0000256" key="8">
    <source>
        <dbReference type="RuleBase" id="RU362002"/>
    </source>
</evidence>